<dbReference type="OrthoDB" id="427002at2759"/>
<comment type="caution">
    <text evidence="5">Lacks conserved residue(s) required for the propagation of feature annotation.</text>
</comment>
<dbReference type="Pfam" id="PF01189">
    <property type="entry name" value="Methyltr_RsmB-F"/>
    <property type="match status" value="1"/>
</dbReference>
<reference evidence="8" key="1">
    <citation type="submission" date="2020-06" db="EMBL/GenBank/DDBJ databases">
        <authorList>
            <consortium name="Plant Systems Biology data submission"/>
        </authorList>
    </citation>
    <scope>NUCLEOTIDE SEQUENCE</scope>
    <source>
        <strain evidence="8">D6</strain>
    </source>
</reference>
<comment type="caution">
    <text evidence="8">The sequence shown here is derived from an EMBL/GenBank/DDBJ whole genome shotgun (WGS) entry which is preliminary data.</text>
</comment>
<comment type="similarity">
    <text evidence="5">Belongs to the class I-like SAM-binding methyltransferase superfamily. RsmB/NOP family.</text>
</comment>
<dbReference type="InterPro" id="IPR049560">
    <property type="entry name" value="MeTrfase_RsmB-F_NOP2_cat"/>
</dbReference>
<dbReference type="GO" id="GO:0008173">
    <property type="term" value="F:RNA methyltransferase activity"/>
    <property type="evidence" value="ECO:0007669"/>
    <property type="project" value="InterPro"/>
</dbReference>
<keyword evidence="4 5" id="KW-0694">RNA-binding</keyword>
<keyword evidence="2 5" id="KW-0808">Transferase</keyword>
<dbReference type="InterPro" id="IPR029063">
    <property type="entry name" value="SAM-dependent_MTases_sf"/>
</dbReference>
<dbReference type="InterPro" id="IPR023267">
    <property type="entry name" value="RCMT"/>
</dbReference>
<evidence type="ECO:0000256" key="5">
    <source>
        <dbReference type="PROSITE-ProRule" id="PRU01023"/>
    </source>
</evidence>
<feature type="binding site" evidence="5">
    <location>
        <position position="340"/>
    </location>
    <ligand>
        <name>S-adenosyl-L-methionine</name>
        <dbReference type="ChEBI" id="CHEBI:59789"/>
    </ligand>
</feature>
<dbReference type="GO" id="GO:0003723">
    <property type="term" value="F:RNA binding"/>
    <property type="evidence" value="ECO:0007669"/>
    <property type="project" value="UniProtKB-UniRule"/>
</dbReference>
<evidence type="ECO:0000256" key="2">
    <source>
        <dbReference type="ARBA" id="ARBA00022679"/>
    </source>
</evidence>
<feature type="compositionally biased region" description="Basic and acidic residues" evidence="6">
    <location>
        <begin position="326"/>
        <end position="342"/>
    </location>
</feature>
<feature type="binding site" evidence="5">
    <location>
        <position position="360"/>
    </location>
    <ligand>
        <name>S-adenosyl-L-methionine</name>
        <dbReference type="ChEBI" id="CHEBI:59789"/>
    </ligand>
</feature>
<keyword evidence="3 5" id="KW-0949">S-adenosyl-L-methionine</keyword>
<name>A0A9N8EJD6_9STRA</name>
<proteinExistence type="inferred from homology"/>
<keyword evidence="1 5" id="KW-0489">Methyltransferase</keyword>
<evidence type="ECO:0000313" key="9">
    <source>
        <dbReference type="Proteomes" id="UP001153069"/>
    </source>
</evidence>
<protein>
    <submittedName>
        <fullName evidence="8">Ribosomal RNA small subunit methyltransferase F</fullName>
    </submittedName>
</protein>
<dbReference type="PANTHER" id="PTHR22807">
    <property type="entry name" value="NOP2 YEAST -RELATED NOL1/NOP2/FMU SUN DOMAIN-CONTAINING"/>
    <property type="match status" value="1"/>
</dbReference>
<feature type="region of interest" description="Disordered" evidence="6">
    <location>
        <begin position="279"/>
        <end position="348"/>
    </location>
</feature>
<organism evidence="8 9">
    <name type="scientific">Seminavis robusta</name>
    <dbReference type="NCBI Taxonomy" id="568900"/>
    <lineage>
        <taxon>Eukaryota</taxon>
        <taxon>Sar</taxon>
        <taxon>Stramenopiles</taxon>
        <taxon>Ochrophyta</taxon>
        <taxon>Bacillariophyta</taxon>
        <taxon>Bacillariophyceae</taxon>
        <taxon>Bacillariophycidae</taxon>
        <taxon>Naviculales</taxon>
        <taxon>Naviculaceae</taxon>
        <taxon>Seminavis</taxon>
    </lineage>
</organism>
<feature type="active site" description="Nucleophile" evidence="5">
    <location>
        <position position="424"/>
    </location>
</feature>
<dbReference type="Gene3D" id="3.40.50.150">
    <property type="entry name" value="Vaccinia Virus protein VP39"/>
    <property type="match status" value="1"/>
</dbReference>
<dbReference type="PROSITE" id="PS51686">
    <property type="entry name" value="SAM_MT_RSMB_NOP"/>
    <property type="match status" value="1"/>
</dbReference>
<evidence type="ECO:0000256" key="4">
    <source>
        <dbReference type="ARBA" id="ARBA00022884"/>
    </source>
</evidence>
<evidence type="ECO:0000256" key="3">
    <source>
        <dbReference type="ARBA" id="ARBA00022691"/>
    </source>
</evidence>
<evidence type="ECO:0000259" key="7">
    <source>
        <dbReference type="PROSITE" id="PS51686"/>
    </source>
</evidence>
<sequence>MDKKTTTCATEDSNTSSSLISDDLRSFYATHGLDIDRLVDHKSQNDKARATSDGNATFASRFVRLNPRFDREETLRRLKEELASSSDVASCDPVPIPWLDDKLGFYVLPGNFRLVQSPCYQEGRIYGMDVSSGAAIGALLSDRYDKNRTVEANSNHMTTRQEPFRVLDLCCAPGLKLCAIADYLPQATLQPSSTIVVGVDVSEHRIATCKKILQKYHLPIKQQPDEATTEISTQKQQSSHMREQKIQMRLYCADGTTFDQPYNHNQLLPKLVFDSQSALEETGGKRKRMNKSARARERKRLKSLVTVDFDCGGDRHQPLPSADNNNHQKEEDPAVPRKEDTSSKQQHPWKAKLFDRVLVDAECSTDGSLKHIAKQINAAVNGGAVAPMLTNAAELSKLVELQKQLAATGFRLLKPGGTMVYSTCSLSKDQNENVVAWMLETFADKAELIPVEFSVGGAAEGESGDNTLMGPRVSTGPLGVRFEPCLPPPNESGGTATITTNYTGGGFFLAKIRKRK</sequence>
<accession>A0A9N8EJD6</accession>
<dbReference type="AlphaFoldDB" id="A0A9N8EJD6"/>
<feature type="domain" description="SAM-dependent MTase RsmB/NOP-type" evidence="7">
    <location>
        <begin position="340"/>
        <end position="515"/>
    </location>
</feature>
<evidence type="ECO:0000256" key="1">
    <source>
        <dbReference type="ARBA" id="ARBA00022603"/>
    </source>
</evidence>
<keyword evidence="9" id="KW-1185">Reference proteome</keyword>
<feature type="compositionally biased region" description="Basic residues" evidence="6">
    <location>
        <begin position="285"/>
        <end position="302"/>
    </location>
</feature>
<gene>
    <name evidence="8" type="ORF">SEMRO_1175_G249170.1</name>
</gene>
<dbReference type="EMBL" id="CAICTM010001173">
    <property type="protein sequence ID" value="CAB9521214.1"/>
    <property type="molecule type" value="Genomic_DNA"/>
</dbReference>
<dbReference type="SUPFAM" id="SSF53335">
    <property type="entry name" value="S-adenosyl-L-methionine-dependent methyltransferases"/>
    <property type="match status" value="2"/>
</dbReference>
<dbReference type="CDD" id="cd02440">
    <property type="entry name" value="AdoMet_MTases"/>
    <property type="match status" value="1"/>
</dbReference>
<evidence type="ECO:0000313" key="8">
    <source>
        <dbReference type="EMBL" id="CAB9521214.1"/>
    </source>
</evidence>
<evidence type="ECO:0000256" key="6">
    <source>
        <dbReference type="SAM" id="MobiDB-lite"/>
    </source>
</evidence>
<dbReference type="GO" id="GO:0001510">
    <property type="term" value="P:RNA methylation"/>
    <property type="evidence" value="ECO:0007669"/>
    <property type="project" value="InterPro"/>
</dbReference>
<dbReference type="Proteomes" id="UP001153069">
    <property type="component" value="Unassembled WGS sequence"/>
</dbReference>
<dbReference type="InterPro" id="IPR001678">
    <property type="entry name" value="MeTrfase_RsmB-F_NOP2_dom"/>
</dbReference>
<dbReference type="PRINTS" id="PR02008">
    <property type="entry name" value="RCMTFAMILY"/>
</dbReference>
<dbReference type="PANTHER" id="PTHR22807:SF16">
    <property type="entry name" value="SAM-DEPENDENT MTASE RSMB_NOP-TYPE DOMAIN-CONTAINING PROTEIN"/>
    <property type="match status" value="1"/>
</dbReference>